<dbReference type="InterPro" id="IPR036713">
    <property type="entry name" value="TmoB-like_sf"/>
</dbReference>
<dbReference type="EMBL" id="CP012333">
    <property type="protein sequence ID" value="AKU94377.1"/>
    <property type="molecule type" value="Genomic_DNA"/>
</dbReference>
<accession>A0A0K1PLH6</accession>
<dbReference type="RefSeq" id="WP_146645983.1">
    <property type="nucleotide sequence ID" value="NZ_CP012333.1"/>
</dbReference>
<dbReference type="Proteomes" id="UP000064967">
    <property type="component" value="Chromosome"/>
</dbReference>
<dbReference type="AlphaFoldDB" id="A0A0K1PLH6"/>
<name>A0A0K1PLH6_9BACT</name>
<evidence type="ECO:0000313" key="2">
    <source>
        <dbReference type="Proteomes" id="UP000064967"/>
    </source>
</evidence>
<proteinExistence type="predicted"/>
<gene>
    <name evidence="1" type="ORF">AKJ09_01041</name>
</gene>
<keyword evidence="2" id="KW-1185">Reference proteome</keyword>
<dbReference type="STRING" id="1391654.AKJ09_01041"/>
<reference evidence="1 2" key="1">
    <citation type="submission" date="2015-08" db="EMBL/GenBank/DDBJ databases">
        <authorList>
            <person name="Babu N.S."/>
            <person name="Beckwith C.J."/>
            <person name="Beseler K.G."/>
            <person name="Brison A."/>
            <person name="Carone J.V."/>
            <person name="Caskin T.P."/>
            <person name="Diamond M."/>
            <person name="Durham M.E."/>
            <person name="Foxe J.M."/>
            <person name="Go M."/>
            <person name="Henderson B.A."/>
            <person name="Jones I.B."/>
            <person name="McGettigan J.A."/>
            <person name="Micheletti S.J."/>
            <person name="Nasrallah M.E."/>
            <person name="Ortiz D."/>
            <person name="Piller C.R."/>
            <person name="Privatt S.R."/>
            <person name="Schneider S.L."/>
            <person name="Sharp S."/>
            <person name="Smith T.C."/>
            <person name="Stanton J.D."/>
            <person name="Ullery H.E."/>
            <person name="Wilson R.J."/>
            <person name="Serrano M.G."/>
            <person name="Buck G."/>
            <person name="Lee V."/>
            <person name="Wang Y."/>
            <person name="Carvalho R."/>
            <person name="Voegtly L."/>
            <person name="Shi R."/>
            <person name="Duckworth R."/>
            <person name="Johnson A."/>
            <person name="Loviza R."/>
            <person name="Walstead R."/>
            <person name="Shah Z."/>
            <person name="Kiflezghi M."/>
            <person name="Wade K."/>
            <person name="Ball S.L."/>
            <person name="Bradley K.W."/>
            <person name="Asai D.J."/>
            <person name="Bowman C.A."/>
            <person name="Russell D.A."/>
            <person name="Pope W.H."/>
            <person name="Jacobs-Sera D."/>
            <person name="Hendrix R.W."/>
            <person name="Hatfull G.F."/>
        </authorList>
    </citation>
    <scope>NUCLEOTIDE SEQUENCE [LARGE SCALE GENOMIC DNA]</scope>
    <source>
        <strain evidence="1 2">DSM 27648</strain>
    </source>
</reference>
<protein>
    <submittedName>
        <fullName evidence="1">Uncharacterized protein</fullName>
    </submittedName>
</protein>
<sequence length="85" mass="9091">MTVQPAPIPVYGFVAGDVLGLVVLVRPEETVAELARKLLEAAAVRVGKVEAADVWFKGAKLDPRHCIGETSLAALDRVDVRPRAT</sequence>
<organism evidence="1 2">
    <name type="scientific">Labilithrix luteola</name>
    <dbReference type="NCBI Taxonomy" id="1391654"/>
    <lineage>
        <taxon>Bacteria</taxon>
        <taxon>Pseudomonadati</taxon>
        <taxon>Myxococcota</taxon>
        <taxon>Polyangia</taxon>
        <taxon>Polyangiales</taxon>
        <taxon>Labilitrichaceae</taxon>
        <taxon>Labilithrix</taxon>
    </lineage>
</organism>
<evidence type="ECO:0000313" key="1">
    <source>
        <dbReference type="EMBL" id="AKU94377.1"/>
    </source>
</evidence>
<dbReference type="KEGG" id="llu:AKJ09_01041"/>
<dbReference type="PATRIC" id="fig|1391654.3.peg.1060"/>
<dbReference type="Gene3D" id="3.10.20.270">
    <property type="entry name" value="TmoB-like"/>
    <property type="match status" value="1"/>
</dbReference>